<protein>
    <submittedName>
        <fullName evidence="1">Uncharacterized protein</fullName>
    </submittedName>
</protein>
<dbReference type="EMBL" id="CP018153">
    <property type="protein sequence ID" value="APG60237.1"/>
    <property type="molecule type" value="Genomic_DNA"/>
</dbReference>
<keyword evidence="2" id="KW-1185">Reference proteome</keyword>
<gene>
    <name evidence="1" type="ORF">LPB144_07360</name>
</gene>
<sequence>MKNFLPETGRNFGTSLLIFFLFFNVSMGLSQIVMTDIGTYLPGDAMKFPSFLFVENKVVILRMMDFEEKHNIEFTSIAYNLTDTLITYYKSG</sequence>
<name>A0A1L3J529_9FLAO</name>
<evidence type="ECO:0000313" key="2">
    <source>
        <dbReference type="Proteomes" id="UP000182510"/>
    </source>
</evidence>
<proteinExistence type="predicted"/>
<dbReference type="AlphaFoldDB" id="A0A1L3J529"/>
<organism evidence="1 2">
    <name type="scientific">Christiangramia salexigens</name>
    <dbReference type="NCBI Taxonomy" id="1913577"/>
    <lineage>
        <taxon>Bacteria</taxon>
        <taxon>Pseudomonadati</taxon>
        <taxon>Bacteroidota</taxon>
        <taxon>Flavobacteriia</taxon>
        <taxon>Flavobacteriales</taxon>
        <taxon>Flavobacteriaceae</taxon>
        <taxon>Christiangramia</taxon>
    </lineage>
</organism>
<accession>A0A1L3J529</accession>
<dbReference type="RefSeq" id="WP_072552884.1">
    <property type="nucleotide sequence ID" value="NZ_CP018153.1"/>
</dbReference>
<dbReference type="KEGG" id="grl:LPB144_07360"/>
<dbReference type="Proteomes" id="UP000182510">
    <property type="component" value="Chromosome"/>
</dbReference>
<evidence type="ECO:0000313" key="1">
    <source>
        <dbReference type="EMBL" id="APG60237.1"/>
    </source>
</evidence>
<reference evidence="1 2" key="1">
    <citation type="submission" date="2016-11" db="EMBL/GenBank/DDBJ databases">
        <title>Gramella sp. LPB0144 isolated from marine environment.</title>
        <authorList>
            <person name="Kim E."/>
            <person name="Yi H."/>
        </authorList>
    </citation>
    <scope>NUCLEOTIDE SEQUENCE [LARGE SCALE GENOMIC DNA]</scope>
    <source>
        <strain evidence="1 2">LPB0144</strain>
    </source>
</reference>